<dbReference type="KEGG" id="aalt:CC77DRAFT_171342"/>
<accession>A0A177DHV0</accession>
<organism evidence="1 2">
    <name type="scientific">Alternaria alternata</name>
    <name type="common">Alternaria rot fungus</name>
    <name type="synonym">Torula alternata</name>
    <dbReference type="NCBI Taxonomy" id="5599"/>
    <lineage>
        <taxon>Eukaryota</taxon>
        <taxon>Fungi</taxon>
        <taxon>Dikarya</taxon>
        <taxon>Ascomycota</taxon>
        <taxon>Pezizomycotina</taxon>
        <taxon>Dothideomycetes</taxon>
        <taxon>Pleosporomycetidae</taxon>
        <taxon>Pleosporales</taxon>
        <taxon>Pleosporineae</taxon>
        <taxon>Pleosporaceae</taxon>
        <taxon>Alternaria</taxon>
        <taxon>Alternaria sect. Alternaria</taxon>
        <taxon>Alternaria alternata complex</taxon>
    </lineage>
</organism>
<dbReference type="GeneID" id="29116036"/>
<dbReference type="VEuPathDB" id="FungiDB:CC77DRAFT_171342"/>
<dbReference type="AlphaFoldDB" id="A0A177DHV0"/>
<gene>
    <name evidence="1" type="ORF">CC77DRAFT_171342</name>
</gene>
<proteinExistence type="predicted"/>
<evidence type="ECO:0000313" key="2">
    <source>
        <dbReference type="Proteomes" id="UP000077248"/>
    </source>
</evidence>
<name>A0A177DHV0_ALTAL</name>
<evidence type="ECO:0000313" key="1">
    <source>
        <dbReference type="EMBL" id="OAG18770.1"/>
    </source>
</evidence>
<reference evidence="1 2" key="1">
    <citation type="submission" date="2016-05" db="EMBL/GenBank/DDBJ databases">
        <title>Comparative analysis of secretome profiles of manganese(II)-oxidizing ascomycete fungi.</title>
        <authorList>
            <consortium name="DOE Joint Genome Institute"/>
            <person name="Zeiner C.A."/>
            <person name="Purvine S.O."/>
            <person name="Zink E.M."/>
            <person name="Wu S."/>
            <person name="Pasa-Tolic L."/>
            <person name="Chaput D.L."/>
            <person name="Haridas S."/>
            <person name="Grigoriev I.V."/>
            <person name="Santelli C.M."/>
            <person name="Hansel C.M."/>
        </authorList>
    </citation>
    <scope>NUCLEOTIDE SEQUENCE [LARGE SCALE GENOMIC DNA]</scope>
    <source>
        <strain evidence="1 2">SRC1lrK2f</strain>
    </source>
</reference>
<keyword evidence="2" id="KW-1185">Reference proteome</keyword>
<dbReference type="RefSeq" id="XP_018384191.1">
    <property type="nucleotide sequence ID" value="XM_018530442.1"/>
</dbReference>
<dbReference type="Proteomes" id="UP000077248">
    <property type="component" value="Unassembled WGS sequence"/>
</dbReference>
<protein>
    <submittedName>
        <fullName evidence="1">Uncharacterized protein</fullName>
    </submittedName>
</protein>
<dbReference type="EMBL" id="KV441482">
    <property type="protein sequence ID" value="OAG18770.1"/>
    <property type="molecule type" value="Genomic_DNA"/>
</dbReference>
<sequence>MPFASSSFYQECLAQSYYVDCSKQTNRCLMAGTKLSRTSGVIPFLHVICAIRRATVYYLSRRTYVSRSKPYATRTGAESSVWMQSASTSWTTMKKATKSRTWTRSIRIQVWSSCGWTMGSFTKLFSSCIGLRNLLKLISRWHILSLLTLLTALSLQLS</sequence>